<comment type="catalytic activity">
    <reaction evidence="1">
        <text>ATP + protein L-histidine = ADP + protein N-phospho-L-histidine.</text>
        <dbReference type="EC" id="2.7.13.3"/>
    </reaction>
</comment>
<dbReference type="InterPro" id="IPR005467">
    <property type="entry name" value="His_kinase_dom"/>
</dbReference>
<dbReference type="PANTHER" id="PTHR43547:SF2">
    <property type="entry name" value="HYBRID SIGNAL TRANSDUCTION HISTIDINE KINASE C"/>
    <property type="match status" value="1"/>
</dbReference>
<dbReference type="InterPro" id="IPR003594">
    <property type="entry name" value="HATPase_dom"/>
</dbReference>
<dbReference type="EC" id="2.7.13.3" evidence="2"/>
<protein>
    <recommendedName>
        <fullName evidence="2">histidine kinase</fullName>
        <ecNumber evidence="2">2.7.13.3</ecNumber>
    </recommendedName>
</protein>
<evidence type="ECO:0000259" key="9">
    <source>
        <dbReference type="PROSITE" id="PS01124"/>
    </source>
</evidence>
<dbReference type="SMART" id="SM00388">
    <property type="entry name" value="HisKA"/>
    <property type="match status" value="1"/>
</dbReference>
<feature type="domain" description="HTH araC/xylS-type" evidence="9">
    <location>
        <begin position="1278"/>
        <end position="1377"/>
    </location>
</feature>
<dbReference type="InterPro" id="IPR015943">
    <property type="entry name" value="WD40/YVTN_repeat-like_dom_sf"/>
</dbReference>
<dbReference type="Gene3D" id="1.10.10.60">
    <property type="entry name" value="Homeodomain-like"/>
    <property type="match status" value="2"/>
</dbReference>
<evidence type="ECO:0000259" key="11">
    <source>
        <dbReference type="PROSITE" id="PS50110"/>
    </source>
</evidence>
<dbReference type="Gene3D" id="2.60.40.10">
    <property type="entry name" value="Immunoglobulins"/>
    <property type="match status" value="1"/>
</dbReference>
<reference evidence="12 13" key="1">
    <citation type="submission" date="2023-05" db="EMBL/GenBank/DDBJ databases">
        <title>Novel species of genus Flectobacillus isolated from stream in China.</title>
        <authorList>
            <person name="Lu H."/>
        </authorList>
    </citation>
    <scope>NUCLEOTIDE SEQUENCE [LARGE SCALE GENOMIC DNA]</scope>
    <source>
        <strain evidence="12 13">KCTC 42575</strain>
    </source>
</reference>
<feature type="domain" description="Response regulatory" evidence="11">
    <location>
        <begin position="1131"/>
        <end position="1246"/>
    </location>
</feature>
<dbReference type="SMART" id="SM00342">
    <property type="entry name" value="HTH_ARAC"/>
    <property type="match status" value="1"/>
</dbReference>
<dbReference type="SMART" id="SM00387">
    <property type="entry name" value="HATPase_c"/>
    <property type="match status" value="1"/>
</dbReference>
<feature type="signal peptide" evidence="8">
    <location>
        <begin position="1"/>
        <end position="22"/>
    </location>
</feature>
<accession>A0ABT6Y3A7</accession>
<dbReference type="RefSeq" id="WP_283343317.1">
    <property type="nucleotide sequence ID" value="NZ_JASHIF010000002.1"/>
</dbReference>
<dbReference type="Gene3D" id="3.30.565.10">
    <property type="entry name" value="Histidine kinase-like ATPase, C-terminal domain"/>
    <property type="match status" value="1"/>
</dbReference>
<dbReference type="CDD" id="cd00082">
    <property type="entry name" value="HisKA"/>
    <property type="match status" value="1"/>
</dbReference>
<dbReference type="InterPro" id="IPR001789">
    <property type="entry name" value="Sig_transdc_resp-reg_receiver"/>
</dbReference>
<feature type="chain" id="PRO_5045133398" description="histidine kinase" evidence="8">
    <location>
        <begin position="23"/>
        <end position="1382"/>
    </location>
</feature>
<evidence type="ECO:0000256" key="4">
    <source>
        <dbReference type="ARBA" id="ARBA00023015"/>
    </source>
</evidence>
<dbReference type="SMART" id="SM00448">
    <property type="entry name" value="REC"/>
    <property type="match status" value="1"/>
</dbReference>
<keyword evidence="6" id="KW-0804">Transcription</keyword>
<evidence type="ECO:0000256" key="2">
    <source>
        <dbReference type="ARBA" id="ARBA00012438"/>
    </source>
</evidence>
<evidence type="ECO:0000256" key="7">
    <source>
        <dbReference type="PROSITE-ProRule" id="PRU00169"/>
    </source>
</evidence>
<dbReference type="Proteomes" id="UP001236507">
    <property type="component" value="Unassembled WGS sequence"/>
</dbReference>
<dbReference type="Pfam" id="PF07494">
    <property type="entry name" value="Reg_prop"/>
    <property type="match status" value="4"/>
</dbReference>
<proteinExistence type="predicted"/>
<dbReference type="SUPFAM" id="SSF55874">
    <property type="entry name" value="ATPase domain of HSP90 chaperone/DNA topoisomerase II/histidine kinase"/>
    <property type="match status" value="1"/>
</dbReference>
<keyword evidence="5" id="KW-0238">DNA-binding</keyword>
<dbReference type="InterPro" id="IPR011110">
    <property type="entry name" value="Reg_prop"/>
</dbReference>
<dbReference type="Pfam" id="PF07495">
    <property type="entry name" value="Y_Y_Y"/>
    <property type="match status" value="1"/>
</dbReference>
<feature type="domain" description="Histidine kinase" evidence="10">
    <location>
        <begin position="862"/>
        <end position="1091"/>
    </location>
</feature>
<evidence type="ECO:0000313" key="13">
    <source>
        <dbReference type="Proteomes" id="UP001236507"/>
    </source>
</evidence>
<dbReference type="PANTHER" id="PTHR43547">
    <property type="entry name" value="TWO-COMPONENT HISTIDINE KINASE"/>
    <property type="match status" value="1"/>
</dbReference>
<dbReference type="InterPro" id="IPR009057">
    <property type="entry name" value="Homeodomain-like_sf"/>
</dbReference>
<evidence type="ECO:0000259" key="10">
    <source>
        <dbReference type="PROSITE" id="PS50109"/>
    </source>
</evidence>
<dbReference type="SUPFAM" id="SSF50998">
    <property type="entry name" value="Quinoprotein alcohol dehydrogenase-like"/>
    <property type="match status" value="1"/>
</dbReference>
<dbReference type="InterPro" id="IPR004358">
    <property type="entry name" value="Sig_transdc_His_kin-like_C"/>
</dbReference>
<dbReference type="PROSITE" id="PS01124">
    <property type="entry name" value="HTH_ARAC_FAMILY_2"/>
    <property type="match status" value="1"/>
</dbReference>
<dbReference type="InterPro" id="IPR011006">
    <property type="entry name" value="CheY-like_superfamily"/>
</dbReference>
<dbReference type="Gene3D" id="3.40.50.2300">
    <property type="match status" value="1"/>
</dbReference>
<dbReference type="InterPro" id="IPR011123">
    <property type="entry name" value="Y_Y_Y"/>
</dbReference>
<dbReference type="PRINTS" id="PR00344">
    <property type="entry name" value="BCTRLSENSOR"/>
</dbReference>
<dbReference type="EMBL" id="JASHIF010000002">
    <property type="protein sequence ID" value="MDI9858052.1"/>
    <property type="molecule type" value="Genomic_DNA"/>
</dbReference>
<comment type="caution">
    <text evidence="12">The sequence shown here is derived from an EMBL/GenBank/DDBJ whole genome shotgun (WGS) entry which is preliminary data.</text>
</comment>
<dbReference type="Gene3D" id="1.10.287.130">
    <property type="match status" value="1"/>
</dbReference>
<keyword evidence="13" id="KW-1185">Reference proteome</keyword>
<evidence type="ECO:0000256" key="3">
    <source>
        <dbReference type="ARBA" id="ARBA00022553"/>
    </source>
</evidence>
<dbReference type="PROSITE" id="PS50110">
    <property type="entry name" value="RESPONSE_REGULATORY"/>
    <property type="match status" value="1"/>
</dbReference>
<evidence type="ECO:0000256" key="1">
    <source>
        <dbReference type="ARBA" id="ARBA00000085"/>
    </source>
</evidence>
<keyword evidence="3 7" id="KW-0597">Phosphoprotein</keyword>
<dbReference type="InterPro" id="IPR018062">
    <property type="entry name" value="HTH_AraC-typ_CS"/>
</dbReference>
<evidence type="ECO:0000256" key="8">
    <source>
        <dbReference type="SAM" id="SignalP"/>
    </source>
</evidence>
<dbReference type="Pfam" id="PF00512">
    <property type="entry name" value="HisKA"/>
    <property type="match status" value="1"/>
</dbReference>
<gene>
    <name evidence="12" type="ORF">QM524_02410</name>
</gene>
<organism evidence="12 13">
    <name type="scientific">Flectobacillus roseus</name>
    <dbReference type="NCBI Taxonomy" id="502259"/>
    <lineage>
        <taxon>Bacteria</taxon>
        <taxon>Pseudomonadati</taxon>
        <taxon>Bacteroidota</taxon>
        <taxon>Cytophagia</taxon>
        <taxon>Cytophagales</taxon>
        <taxon>Flectobacillaceae</taxon>
        <taxon>Flectobacillus</taxon>
    </lineage>
</organism>
<dbReference type="InterPro" id="IPR036890">
    <property type="entry name" value="HATPase_C_sf"/>
</dbReference>
<dbReference type="Pfam" id="PF00072">
    <property type="entry name" value="Response_reg"/>
    <property type="match status" value="1"/>
</dbReference>
<dbReference type="InterPro" id="IPR003661">
    <property type="entry name" value="HisK_dim/P_dom"/>
</dbReference>
<dbReference type="SUPFAM" id="SSF52172">
    <property type="entry name" value="CheY-like"/>
    <property type="match status" value="1"/>
</dbReference>
<keyword evidence="4" id="KW-0805">Transcription regulation</keyword>
<dbReference type="SUPFAM" id="SSF46689">
    <property type="entry name" value="Homeodomain-like"/>
    <property type="match status" value="1"/>
</dbReference>
<evidence type="ECO:0000256" key="6">
    <source>
        <dbReference type="ARBA" id="ARBA00023163"/>
    </source>
</evidence>
<evidence type="ECO:0000256" key="5">
    <source>
        <dbReference type="ARBA" id="ARBA00023125"/>
    </source>
</evidence>
<dbReference type="InterPro" id="IPR013783">
    <property type="entry name" value="Ig-like_fold"/>
</dbReference>
<dbReference type="PROSITE" id="PS00041">
    <property type="entry name" value="HTH_ARAC_FAMILY_1"/>
    <property type="match status" value="1"/>
</dbReference>
<evidence type="ECO:0000313" key="12">
    <source>
        <dbReference type="EMBL" id="MDI9858052.1"/>
    </source>
</evidence>
<dbReference type="InterPro" id="IPR018060">
    <property type="entry name" value="HTH_AraC"/>
</dbReference>
<name>A0ABT6Y3A7_9BACT</name>
<dbReference type="InterPro" id="IPR011047">
    <property type="entry name" value="Quinoprotein_ADH-like_sf"/>
</dbReference>
<keyword evidence="8" id="KW-0732">Signal</keyword>
<sequence length="1382" mass="156889">MNVVKFVMVLWLMALVRNESCAQISTSKFQFEHLTINEGLPHSDAMCVVEDNLGFIWVGTNDGIARYDGFELKKYKLPVNPLNGLTSNRIQVFHKQNNGTLWYGAERAGLGYYDVNKDKFVNISENLSSAVDKSTVQLLRKASILSITTDQSNHLYACSRDGVFVLTLGNNQVLEKITRVAILGNQLQYTANEVILDSKQQVWIATVNQGLFLLSSSQQTQAQKAPFPSETVRAIQFDSKGNLWLGADTKLYFISPAEQKEFKNFTLHQASTSIEDMECISIDSFHRLWVGTNFGLYCWEDIREPIRVLENKPQLFLPKDDNPNSINSGRVHQVYEDANHILWLAASAGGLNKVDLKRKPFENLQRRFFQTPTLPNNYVNAVLKDPQHNWLWIGTRNGFSRYDFDTKSYTNYANRELNGDATGTDVSTLLMDTKRTLWVGTRYNGLYVLQNGALKKINLPIPSTSIESIIETSDGFIWIATFEYGILKLDKAGKVLNIYSTNNHNLLARQFTHLLYDKTKEQIWASTRDMGVLLFQIQTNGLKLLQKFSFEENNPNSLSVNFAWQKVQDPSGAIWVGTIGGGLNKIEPLKNGQYLVRRINIPESNVEGILQDKQGNIWIGGSGLGRYSPKSGQWIHYDVADGIQSNSFKVGAAYQDASGILYLGGIKGVTYFNPEKIQPSLQAPTVRFTNLKIFNQTVQIGEEINHRVILPAPFNQLDELEIQANENDFSIEFVGLNFANPAKTSYAYKLQGYNSQWVYVGSNARIANFANLPSGYYKLYVKAYNGEGQWSKIETVTIHILPPWYQTWWAYLLYLGLIIAGLYLYRKITLRHQKLQNELSLETYKTEKEKELTDLKLRFFTNVSHELRTPLTLILGPLEEMITMPSPFRSKLLLVHQQSKKLYDLVNQLLEFRKVESGHISISASKDNIIPMLSEILLIFQLKSEEQQIEYTIDLPQEEVELFFDSSKIEIILTNLLSNAFKYTASGGKIQVTVRTVGNSSEKALFEQNHLSNHYLEISIQDNGVGMEASALSQIFDPYFQASHTETMKLVGTGIGLSLVKQFVEAHHGEILVQSEIGKGTTFTIKLPYGSAHLKPEEITQNAPKELTWLQNPPQALQNIDTNHDASHGQKVLIVEDHPEVRQYIQKLFESHYQTFTAIDGQDGLEKANHLMPDLIISDVMMPHVDGLELCRKLKQNPKTSHIPVVLLTARSAAAHQIEGLENGADEYLSKPFHPQLLQTKVQNLLHNRLLIRDYYQRQILLQPSAVSIPDDTKTFLEKAMKIVEENLSNQDFNVQELVKAMAMSQSGFYRQIKSITGQSVVEFIRDIRLKRAAQLLTSTDLRVQEVATIVGIEDAKYFRKMFQQIYQYAPSEYAKIHKNAK</sequence>
<dbReference type="PROSITE" id="PS50109">
    <property type="entry name" value="HIS_KIN"/>
    <property type="match status" value="1"/>
</dbReference>
<dbReference type="Pfam" id="PF12833">
    <property type="entry name" value="HTH_18"/>
    <property type="match status" value="1"/>
</dbReference>
<feature type="modified residue" description="4-aspartylphosphate" evidence="7">
    <location>
        <position position="1179"/>
    </location>
</feature>
<dbReference type="SUPFAM" id="SSF47384">
    <property type="entry name" value="Homodimeric domain of signal transducing histidine kinase"/>
    <property type="match status" value="1"/>
</dbReference>
<dbReference type="Gene3D" id="2.130.10.10">
    <property type="entry name" value="YVTN repeat-like/Quinoprotein amine dehydrogenase"/>
    <property type="match status" value="2"/>
</dbReference>
<dbReference type="InterPro" id="IPR036097">
    <property type="entry name" value="HisK_dim/P_sf"/>
</dbReference>
<dbReference type="Pfam" id="PF02518">
    <property type="entry name" value="HATPase_c"/>
    <property type="match status" value="1"/>
</dbReference>